<protein>
    <submittedName>
        <fullName evidence="1">Uncharacterized protein</fullName>
    </submittedName>
</protein>
<dbReference type="AlphaFoldDB" id="A0A2J6QJ32"/>
<evidence type="ECO:0000313" key="1">
    <source>
        <dbReference type="EMBL" id="PMD26254.1"/>
    </source>
</evidence>
<proteinExistence type="predicted"/>
<dbReference type="EMBL" id="KZ613468">
    <property type="protein sequence ID" value="PMD26254.1"/>
    <property type="molecule type" value="Genomic_DNA"/>
</dbReference>
<organism evidence="1 2">
    <name type="scientific">Hyaloscypha hepaticicola</name>
    <dbReference type="NCBI Taxonomy" id="2082293"/>
    <lineage>
        <taxon>Eukaryota</taxon>
        <taxon>Fungi</taxon>
        <taxon>Dikarya</taxon>
        <taxon>Ascomycota</taxon>
        <taxon>Pezizomycotina</taxon>
        <taxon>Leotiomycetes</taxon>
        <taxon>Helotiales</taxon>
        <taxon>Hyaloscyphaceae</taxon>
        <taxon>Hyaloscypha</taxon>
    </lineage>
</organism>
<keyword evidence="2" id="KW-1185">Reference proteome</keyword>
<accession>A0A2J6QJ32</accession>
<gene>
    <name evidence="1" type="ORF">NA56DRAFT_340803</name>
</gene>
<name>A0A2J6QJ32_9HELO</name>
<sequence length="152" mass="17345">MHVGHIIMPKKAVQHHQTIGIIHHQDENGRRRSSGMIIHPAQHRSRSIPHMPCNHHEIYNSKSSNQCTLHFQPNSKYNLPNCSHPRFTFLLASSAIFHILIDTHAHRFSSPSPPAVPNLQWQALKLSFPDPSFLLRLREPPFSASRPLKSPS</sequence>
<reference evidence="1 2" key="1">
    <citation type="submission" date="2016-05" db="EMBL/GenBank/DDBJ databases">
        <title>A degradative enzymes factory behind the ericoid mycorrhizal symbiosis.</title>
        <authorList>
            <consortium name="DOE Joint Genome Institute"/>
            <person name="Martino E."/>
            <person name="Morin E."/>
            <person name="Grelet G."/>
            <person name="Kuo A."/>
            <person name="Kohler A."/>
            <person name="Daghino S."/>
            <person name="Barry K."/>
            <person name="Choi C."/>
            <person name="Cichocki N."/>
            <person name="Clum A."/>
            <person name="Copeland A."/>
            <person name="Hainaut M."/>
            <person name="Haridas S."/>
            <person name="Labutti K."/>
            <person name="Lindquist E."/>
            <person name="Lipzen A."/>
            <person name="Khouja H.-R."/>
            <person name="Murat C."/>
            <person name="Ohm R."/>
            <person name="Olson A."/>
            <person name="Spatafora J."/>
            <person name="Veneault-Fourrey C."/>
            <person name="Henrissat B."/>
            <person name="Grigoriev I."/>
            <person name="Martin F."/>
            <person name="Perotto S."/>
        </authorList>
    </citation>
    <scope>NUCLEOTIDE SEQUENCE [LARGE SCALE GENOMIC DNA]</scope>
    <source>
        <strain evidence="1 2">UAMH 7357</strain>
    </source>
</reference>
<dbReference type="Proteomes" id="UP000235672">
    <property type="component" value="Unassembled WGS sequence"/>
</dbReference>
<evidence type="ECO:0000313" key="2">
    <source>
        <dbReference type="Proteomes" id="UP000235672"/>
    </source>
</evidence>